<sequence length="192" mass="21472">MAEYIFRRGKVNAVFGARGIGKTWVATGAAAQFLREGQEVSWFCFDCPSGNDSAARCLAHLYERLGLFGVGDRINRFHHYPTPPADWRKSNRYPVSPAGLVVFDGMREEHDHEAYIQPFHTSVPTATVVITEADESRKPAHPLTDRVPLLYHLNDGTDIEGEDDGGEVVRLSLDEMFSPGRNSPTDHTFRIV</sequence>
<gene>
    <name evidence="1" type="ORF">Sipo8835_32640</name>
</gene>
<dbReference type="Proteomes" id="UP000318720">
    <property type="component" value="Unassembled WGS sequence"/>
</dbReference>
<evidence type="ECO:0000313" key="1">
    <source>
        <dbReference type="EMBL" id="TQE24863.1"/>
    </source>
</evidence>
<dbReference type="RefSeq" id="WP_141584831.1">
    <property type="nucleotide sequence ID" value="NZ_SPAZ01000255.1"/>
</dbReference>
<organism evidence="1 2">
    <name type="scientific">Streptomyces ipomoeae</name>
    <dbReference type="NCBI Taxonomy" id="103232"/>
    <lineage>
        <taxon>Bacteria</taxon>
        <taxon>Bacillati</taxon>
        <taxon>Actinomycetota</taxon>
        <taxon>Actinomycetes</taxon>
        <taxon>Kitasatosporales</taxon>
        <taxon>Streptomycetaceae</taxon>
        <taxon>Streptomyces</taxon>
    </lineage>
</organism>
<dbReference type="InterPro" id="IPR027417">
    <property type="entry name" value="P-loop_NTPase"/>
</dbReference>
<proteinExistence type="predicted"/>
<protein>
    <submittedName>
        <fullName evidence="1">Uncharacterized protein</fullName>
    </submittedName>
</protein>
<comment type="caution">
    <text evidence="1">The sequence shown here is derived from an EMBL/GenBank/DDBJ whole genome shotgun (WGS) entry which is preliminary data.</text>
</comment>
<dbReference type="EMBL" id="SPAZ01000255">
    <property type="protein sequence ID" value="TQE24863.1"/>
    <property type="molecule type" value="Genomic_DNA"/>
</dbReference>
<name>A0AAE8VY04_9ACTN</name>
<accession>A0AAE8VY04</accession>
<evidence type="ECO:0000313" key="2">
    <source>
        <dbReference type="Proteomes" id="UP000318720"/>
    </source>
</evidence>
<dbReference type="AlphaFoldDB" id="A0AAE8VY04"/>
<reference evidence="1 2" key="1">
    <citation type="submission" date="2019-03" db="EMBL/GenBank/DDBJ databases">
        <title>Comparative genomic analyses of the sweetpotato soil rot pathogen, Streptomyces ipomoeae.</title>
        <authorList>
            <person name="Ruschel Soares N."/>
            <person name="Badger J.H."/>
            <person name="Huguet-Tapia J.C."/>
            <person name="Clark C.A."/>
            <person name="Pettis G.S."/>
        </authorList>
    </citation>
    <scope>NUCLEOTIDE SEQUENCE [LARGE SCALE GENOMIC DNA]</scope>
    <source>
        <strain evidence="1 2">88-35</strain>
    </source>
</reference>
<dbReference type="SUPFAM" id="SSF52540">
    <property type="entry name" value="P-loop containing nucleoside triphosphate hydrolases"/>
    <property type="match status" value="1"/>
</dbReference>